<feature type="transmembrane region" description="Helical" evidence="12">
    <location>
        <begin position="136"/>
        <end position="152"/>
    </location>
</feature>
<dbReference type="CDD" id="cd06852">
    <property type="entry name" value="GT_MraY"/>
    <property type="match status" value="1"/>
</dbReference>
<evidence type="ECO:0000256" key="12">
    <source>
        <dbReference type="HAMAP-Rule" id="MF_00038"/>
    </source>
</evidence>
<dbReference type="GO" id="GO:0008360">
    <property type="term" value="P:regulation of cell shape"/>
    <property type="evidence" value="ECO:0007669"/>
    <property type="project" value="UniProtKB-KW"/>
</dbReference>
<dbReference type="NCBIfam" id="TIGR00445">
    <property type="entry name" value="mraY"/>
    <property type="match status" value="1"/>
</dbReference>
<accession>A0A7H0VI22</accession>
<feature type="transmembrane region" description="Helical" evidence="12">
    <location>
        <begin position="20"/>
        <end position="50"/>
    </location>
</feature>
<dbReference type="UniPathway" id="UPA00219"/>
<gene>
    <name evidence="12" type="primary">mraY</name>
    <name evidence="15" type="ORF">H4K34_05885</name>
</gene>
<evidence type="ECO:0000256" key="1">
    <source>
        <dbReference type="ARBA" id="ARBA00004141"/>
    </source>
</evidence>
<name>A0A7H0VI22_9FLAO</name>
<dbReference type="KEGG" id="chyd:H4K34_05885"/>
<evidence type="ECO:0000256" key="14">
    <source>
        <dbReference type="PIRSR" id="PIRSR600715-1"/>
    </source>
</evidence>
<keyword evidence="16" id="KW-1185">Reference proteome</keyword>
<evidence type="ECO:0000256" key="8">
    <source>
        <dbReference type="ARBA" id="ARBA00022989"/>
    </source>
</evidence>
<keyword evidence="7 12" id="KW-0573">Peptidoglycan synthesis</keyword>
<keyword evidence="6 12" id="KW-0133">Cell shape</keyword>
<keyword evidence="11 12" id="KW-0961">Cell wall biogenesis/degradation</keyword>
<feature type="transmembrane region" description="Helical" evidence="12">
    <location>
        <begin position="71"/>
        <end position="92"/>
    </location>
</feature>
<dbReference type="PANTHER" id="PTHR22926:SF5">
    <property type="entry name" value="PHOSPHO-N-ACETYLMURAMOYL-PENTAPEPTIDE-TRANSFERASE HOMOLOG"/>
    <property type="match status" value="1"/>
</dbReference>
<dbReference type="AlphaFoldDB" id="A0A7H0VI22"/>
<dbReference type="GO" id="GO:0071555">
    <property type="term" value="P:cell wall organization"/>
    <property type="evidence" value="ECO:0007669"/>
    <property type="project" value="UniProtKB-KW"/>
</dbReference>
<evidence type="ECO:0000256" key="4">
    <source>
        <dbReference type="ARBA" id="ARBA00022679"/>
    </source>
</evidence>
<evidence type="ECO:0000256" key="6">
    <source>
        <dbReference type="ARBA" id="ARBA00022960"/>
    </source>
</evidence>
<feature type="transmembrane region" description="Helical" evidence="12">
    <location>
        <begin position="309"/>
        <end position="330"/>
    </location>
</feature>
<evidence type="ECO:0000256" key="10">
    <source>
        <dbReference type="ARBA" id="ARBA00023306"/>
    </source>
</evidence>
<evidence type="ECO:0000256" key="13">
    <source>
        <dbReference type="NCBIfam" id="TIGR00445"/>
    </source>
</evidence>
<dbReference type="HAMAP" id="MF_00038">
    <property type="entry name" value="MraY"/>
    <property type="match status" value="1"/>
</dbReference>
<feature type="transmembrane region" description="Helical" evidence="12">
    <location>
        <begin position="252"/>
        <end position="273"/>
    </location>
</feature>
<evidence type="ECO:0000256" key="11">
    <source>
        <dbReference type="ARBA" id="ARBA00023316"/>
    </source>
</evidence>
<comment type="similarity">
    <text evidence="2 12">Belongs to the glycosyltransferase 4 family. MraY subfamily.</text>
</comment>
<keyword evidence="8 12" id="KW-1133">Transmembrane helix</keyword>
<comment type="catalytic activity">
    <reaction evidence="12">
        <text>UDP-N-acetyl-alpha-D-muramoyl-L-alanyl-gamma-D-glutamyl-meso-2,6-diaminopimeloyl-D-alanyl-D-alanine + di-trans,octa-cis-undecaprenyl phosphate = di-trans,octa-cis-undecaprenyl diphospho-N-acetyl-alpha-D-muramoyl-L-alanyl-D-glutamyl-meso-2,6-diaminopimeloyl-D-alanyl-D-alanine + UMP</text>
        <dbReference type="Rhea" id="RHEA:28386"/>
        <dbReference type="ChEBI" id="CHEBI:57865"/>
        <dbReference type="ChEBI" id="CHEBI:60392"/>
        <dbReference type="ChEBI" id="CHEBI:61386"/>
        <dbReference type="ChEBI" id="CHEBI:61387"/>
        <dbReference type="EC" id="2.7.8.13"/>
    </reaction>
</comment>
<dbReference type="InterPro" id="IPR003524">
    <property type="entry name" value="PNAcMuramoyl-5peptid_Trfase"/>
</dbReference>
<dbReference type="Pfam" id="PF10555">
    <property type="entry name" value="MraY_sig1"/>
    <property type="match status" value="1"/>
</dbReference>
<protein>
    <recommendedName>
        <fullName evidence="12 13">Phospho-N-acetylmuramoyl-pentapeptide-transferase</fullName>
        <ecNumber evidence="12 13">2.7.8.13</ecNumber>
    </recommendedName>
    <alternativeName>
        <fullName evidence="12">UDP-MurNAc-pentapeptide phosphotransferase</fullName>
    </alternativeName>
</protein>
<dbReference type="Pfam" id="PF00953">
    <property type="entry name" value="Glycos_transf_4"/>
    <property type="match status" value="1"/>
</dbReference>
<dbReference type="RefSeq" id="WP_210759897.1">
    <property type="nucleotide sequence ID" value="NZ_CP060139.1"/>
</dbReference>
<keyword evidence="10 12" id="KW-0131">Cell cycle</keyword>
<dbReference type="GO" id="GO:0051301">
    <property type="term" value="P:cell division"/>
    <property type="evidence" value="ECO:0007669"/>
    <property type="project" value="UniProtKB-KW"/>
</dbReference>
<keyword evidence="12" id="KW-1003">Cell membrane</keyword>
<dbReference type="PROSITE" id="PS01347">
    <property type="entry name" value="MRAY_1"/>
    <property type="match status" value="1"/>
</dbReference>
<feature type="transmembrane region" description="Helical" evidence="12">
    <location>
        <begin position="285"/>
        <end position="302"/>
    </location>
</feature>
<feature type="transmembrane region" description="Helical" evidence="12">
    <location>
        <begin position="217"/>
        <end position="240"/>
    </location>
</feature>
<feature type="binding site" evidence="14">
    <location>
        <position position="313"/>
    </location>
    <ligand>
        <name>Mg(2+)</name>
        <dbReference type="ChEBI" id="CHEBI:18420"/>
    </ligand>
</feature>
<keyword evidence="5 12" id="KW-0812">Transmembrane</keyword>
<dbReference type="PANTHER" id="PTHR22926">
    <property type="entry name" value="PHOSPHO-N-ACETYLMURAMOYL-PENTAPEPTIDE-TRANSFERASE"/>
    <property type="match status" value="1"/>
</dbReference>
<evidence type="ECO:0000256" key="5">
    <source>
        <dbReference type="ARBA" id="ARBA00022692"/>
    </source>
</evidence>
<comment type="function">
    <text evidence="12">Catalyzes the initial step of the lipid cycle reactions in the biosynthesis of the cell wall peptidoglycan: transfers peptidoglycan precursor phospho-MurNAc-pentapeptide from UDP-MurNAc-pentapeptide onto the lipid carrier undecaprenyl phosphate, yielding undecaprenyl-pyrophosphoryl-MurNAc-pentapeptide, known as lipid I.</text>
</comment>
<comment type="pathway">
    <text evidence="12">Cell wall biogenesis; peptidoglycan biosynthesis.</text>
</comment>
<reference evidence="15 16" key="1">
    <citation type="submission" date="2020-08" db="EMBL/GenBank/DDBJ databases">
        <title>Croceimicrobium hydrocarbonivorans gen. nov., sp. nov., a novel marine bacterium isolated from a bacterial consortium that degrades polyethylene terephthalate.</title>
        <authorList>
            <person name="Liu R."/>
        </authorList>
    </citation>
    <scope>NUCLEOTIDE SEQUENCE [LARGE SCALE GENOMIC DNA]</scope>
    <source>
        <strain evidence="15 16">A20-9</strain>
    </source>
</reference>
<dbReference type="GO" id="GO:0005886">
    <property type="term" value="C:plasma membrane"/>
    <property type="evidence" value="ECO:0007669"/>
    <property type="project" value="UniProtKB-SubCell"/>
</dbReference>
<feature type="transmembrane region" description="Helical" evidence="12">
    <location>
        <begin position="390"/>
        <end position="409"/>
    </location>
</feature>
<keyword evidence="12 14" id="KW-0460">Magnesium</keyword>
<evidence type="ECO:0000256" key="3">
    <source>
        <dbReference type="ARBA" id="ARBA00022618"/>
    </source>
</evidence>
<evidence type="ECO:0000256" key="9">
    <source>
        <dbReference type="ARBA" id="ARBA00023136"/>
    </source>
</evidence>
<comment type="subcellular location">
    <subcellularLocation>
        <location evidence="12">Cell membrane</location>
        <topology evidence="12">Multi-pass membrane protein</topology>
    </subcellularLocation>
    <subcellularLocation>
        <location evidence="1">Membrane</location>
        <topology evidence="1">Multi-pass membrane protein</topology>
    </subcellularLocation>
</comment>
<dbReference type="GO" id="GO:0008963">
    <property type="term" value="F:phospho-N-acetylmuramoyl-pentapeptide-transferase activity"/>
    <property type="evidence" value="ECO:0007669"/>
    <property type="project" value="UniProtKB-UniRule"/>
</dbReference>
<feature type="binding site" evidence="14">
    <location>
        <position position="238"/>
    </location>
    <ligand>
        <name>Mg(2+)</name>
        <dbReference type="ChEBI" id="CHEBI:18420"/>
    </ligand>
</feature>
<keyword evidence="12 14" id="KW-0479">Metal-binding</keyword>
<sequence>MLYYLFEYLNQAYDLPGAGVFQYITFRAAAALISSLIICLLFGKSLIGLLQRKQVGESIRDLGLEGQSEKAGTPTMGGLIILLGILVPTLLFAKLENIYILMLLITTVWMGAVGFLDDYIKVFRKNKKGLPGKFKVVGQVGLGIIVGSMLYFNDGVTIKNREATAHVYETEEGQRAQTLPVYGDAEKSLKTTIPFVKNNEFDYSSLISWMGDWTKDYGWLLFIPIVIFIITAVSNGANLTDGIDGLATGTSAIIGIALGIFAYVSGSIIFADYLNIMYIPNTGELVIFIAAFVGACIGFLWYNTHPAQVFMGDTGSLTLGGIIAVFAIAIRKELLIPIICGIFLVENLSVIIQVSYFKRTKKKYGEGRRIFLMSPLHHHYQKKGFHESKIVTRFWIVGIFLAVLSFVTLKLR</sequence>
<dbReference type="InterPro" id="IPR000715">
    <property type="entry name" value="Glycosyl_transferase_4"/>
</dbReference>
<dbReference type="GO" id="GO:0009252">
    <property type="term" value="P:peptidoglycan biosynthetic process"/>
    <property type="evidence" value="ECO:0007669"/>
    <property type="project" value="UniProtKB-UniRule"/>
</dbReference>
<dbReference type="Proteomes" id="UP000516305">
    <property type="component" value="Chromosome"/>
</dbReference>
<evidence type="ECO:0000256" key="2">
    <source>
        <dbReference type="ARBA" id="ARBA00005583"/>
    </source>
</evidence>
<keyword evidence="4 12" id="KW-0808">Transferase</keyword>
<feature type="transmembrane region" description="Helical" evidence="12">
    <location>
        <begin position="336"/>
        <end position="357"/>
    </location>
</feature>
<keyword evidence="3 12" id="KW-0132">Cell division</keyword>
<dbReference type="GO" id="GO:0046872">
    <property type="term" value="F:metal ion binding"/>
    <property type="evidence" value="ECO:0007669"/>
    <property type="project" value="UniProtKB-KW"/>
</dbReference>
<evidence type="ECO:0000313" key="16">
    <source>
        <dbReference type="Proteomes" id="UP000516305"/>
    </source>
</evidence>
<feature type="transmembrane region" description="Helical" evidence="12">
    <location>
        <begin position="98"/>
        <end position="116"/>
    </location>
</feature>
<dbReference type="EC" id="2.7.8.13" evidence="12 13"/>
<dbReference type="PROSITE" id="PS01348">
    <property type="entry name" value="MRAY_2"/>
    <property type="match status" value="1"/>
</dbReference>
<dbReference type="EMBL" id="CP060139">
    <property type="protein sequence ID" value="QNR25370.1"/>
    <property type="molecule type" value="Genomic_DNA"/>
</dbReference>
<evidence type="ECO:0000313" key="15">
    <source>
        <dbReference type="EMBL" id="QNR25370.1"/>
    </source>
</evidence>
<comment type="cofactor">
    <cofactor evidence="12 14">
        <name>Mg(2+)</name>
        <dbReference type="ChEBI" id="CHEBI:18420"/>
    </cofactor>
</comment>
<evidence type="ECO:0000256" key="7">
    <source>
        <dbReference type="ARBA" id="ARBA00022984"/>
    </source>
</evidence>
<organism evidence="15 16">
    <name type="scientific">Croceimicrobium hydrocarbonivorans</name>
    <dbReference type="NCBI Taxonomy" id="2761580"/>
    <lineage>
        <taxon>Bacteria</taxon>
        <taxon>Pseudomonadati</taxon>
        <taxon>Bacteroidota</taxon>
        <taxon>Flavobacteriia</taxon>
        <taxon>Flavobacteriales</taxon>
        <taxon>Owenweeksiaceae</taxon>
        <taxon>Croceimicrobium</taxon>
    </lineage>
</organism>
<dbReference type="InterPro" id="IPR018480">
    <property type="entry name" value="PNAcMuramoyl-5peptid_Trfase_CS"/>
</dbReference>
<proteinExistence type="inferred from homology"/>
<keyword evidence="9 12" id="KW-0472">Membrane</keyword>